<dbReference type="RefSeq" id="WP_378612858.1">
    <property type="nucleotide sequence ID" value="NZ_JBHSAX010000013.1"/>
</dbReference>
<dbReference type="PRINTS" id="PR00381">
    <property type="entry name" value="KINESINLIGHT"/>
</dbReference>
<evidence type="ECO:0000313" key="2">
    <source>
        <dbReference type="EMBL" id="MFC3963126.1"/>
    </source>
</evidence>
<sequence>ASRHNLAGASKTAGRINEAVDRYQHPHTGGNWLPETGHSDIDSLSNAADGSPHVDDPQVIASRNFISLTAATASEGRNPITSDQDQTASPSTVSGRVIVGWMPRQAPHFIVRAQFTQLQQVLQDRPVVVVCGMRGAGKTQLAAAYARELIAAGVELVGWVNAETRNTVLAGMAEIAARIGIADPDGDSMASSRRLRDHLSGWKEPSLLVYDNATDSDLINTLLPTGGTTHVVITSTDRAFAQLGVAVDVGSGFTRTESVRYLEEATGLDDPRGAGAIAAEIGDLPLALSAAAATIVGRRLNYTRYQQLMAAQPLPAVLPRRRGSDHPFSVHQALLLSVQTTENSNCDTNLDEVVRWLLGVMAMLAPQGVDFTMLPDRDGRLNEALARCVNGSLLSWSATKQTLVIHRLVARVLRERAHATGTINKIATATVAILAPLLFNESEAFPRRDEGSRLVDHIESLWEAISQESDIEAETFAETLNARRWATRQLLNAADITRAVTLAYHVYADCERMLGPDHPDTLNSRNNLAGAYGSAGRSVEAIDLYEQNITQYERFWGSNHPNALASRNNLASAYQAVGRLPEAISLSEQNLIDSERILGPDHPITVSSRNNLASIYRMAGRLSDAVPLYEQVLKDREKKIGFNHNRTRALRDFLVVMKAWSRE</sequence>
<dbReference type="InterPro" id="IPR011990">
    <property type="entry name" value="TPR-like_helical_dom_sf"/>
</dbReference>
<keyword evidence="3" id="KW-1185">Reference proteome</keyword>
<name>A0ABV8DU64_9NOCA</name>
<feature type="region of interest" description="Disordered" evidence="1">
    <location>
        <begin position="24"/>
        <end position="56"/>
    </location>
</feature>
<dbReference type="Pfam" id="PF13424">
    <property type="entry name" value="TPR_12"/>
    <property type="match status" value="2"/>
</dbReference>
<dbReference type="PANTHER" id="PTHR46082:SF6">
    <property type="entry name" value="AAA+ ATPASE DOMAIN-CONTAINING PROTEIN-RELATED"/>
    <property type="match status" value="1"/>
</dbReference>
<dbReference type="Gene3D" id="1.25.40.10">
    <property type="entry name" value="Tetratricopeptide repeat domain"/>
    <property type="match status" value="1"/>
</dbReference>
<dbReference type="PANTHER" id="PTHR46082">
    <property type="entry name" value="ATP/GTP-BINDING PROTEIN-RELATED"/>
    <property type="match status" value="1"/>
</dbReference>
<feature type="non-terminal residue" evidence="2">
    <location>
        <position position="1"/>
    </location>
</feature>
<comment type="caution">
    <text evidence="2">The sequence shown here is derived from an EMBL/GenBank/DDBJ whole genome shotgun (WGS) entry which is preliminary data.</text>
</comment>
<evidence type="ECO:0000313" key="3">
    <source>
        <dbReference type="Proteomes" id="UP001595696"/>
    </source>
</evidence>
<dbReference type="Proteomes" id="UP001595696">
    <property type="component" value="Unassembled WGS sequence"/>
</dbReference>
<proteinExistence type="predicted"/>
<evidence type="ECO:0000256" key="1">
    <source>
        <dbReference type="SAM" id="MobiDB-lite"/>
    </source>
</evidence>
<protein>
    <submittedName>
        <fullName evidence="2">Tetratricopeptide repeat protein</fullName>
    </submittedName>
</protein>
<dbReference type="SUPFAM" id="SSF52540">
    <property type="entry name" value="P-loop containing nucleoside triphosphate hydrolases"/>
    <property type="match status" value="1"/>
</dbReference>
<gene>
    <name evidence="2" type="ORF">ACFO0B_14115</name>
</gene>
<dbReference type="Gene3D" id="3.40.50.300">
    <property type="entry name" value="P-loop containing nucleotide triphosphate hydrolases"/>
    <property type="match status" value="1"/>
</dbReference>
<dbReference type="EMBL" id="JBHSAX010000013">
    <property type="protein sequence ID" value="MFC3963126.1"/>
    <property type="molecule type" value="Genomic_DNA"/>
</dbReference>
<dbReference type="InterPro" id="IPR053137">
    <property type="entry name" value="NLR-like"/>
</dbReference>
<dbReference type="SUPFAM" id="SSF48452">
    <property type="entry name" value="TPR-like"/>
    <property type="match status" value="1"/>
</dbReference>
<accession>A0ABV8DU64</accession>
<organism evidence="2 3">
    <name type="scientific">Nocardia jiangsuensis</name>
    <dbReference type="NCBI Taxonomy" id="1691563"/>
    <lineage>
        <taxon>Bacteria</taxon>
        <taxon>Bacillati</taxon>
        <taxon>Actinomycetota</taxon>
        <taxon>Actinomycetes</taxon>
        <taxon>Mycobacteriales</taxon>
        <taxon>Nocardiaceae</taxon>
        <taxon>Nocardia</taxon>
    </lineage>
</organism>
<dbReference type="InterPro" id="IPR027417">
    <property type="entry name" value="P-loop_NTPase"/>
</dbReference>
<reference evidence="3" key="1">
    <citation type="journal article" date="2019" name="Int. J. Syst. Evol. Microbiol.">
        <title>The Global Catalogue of Microorganisms (GCM) 10K type strain sequencing project: providing services to taxonomists for standard genome sequencing and annotation.</title>
        <authorList>
            <consortium name="The Broad Institute Genomics Platform"/>
            <consortium name="The Broad Institute Genome Sequencing Center for Infectious Disease"/>
            <person name="Wu L."/>
            <person name="Ma J."/>
        </authorList>
    </citation>
    <scope>NUCLEOTIDE SEQUENCE [LARGE SCALE GENOMIC DNA]</scope>
    <source>
        <strain evidence="3">CGMCC 4.7330</strain>
    </source>
</reference>